<dbReference type="AlphaFoldDB" id="A0A1E4TH60"/>
<dbReference type="CDD" id="cd06464">
    <property type="entry name" value="ACD_sHsps-like"/>
    <property type="match status" value="1"/>
</dbReference>
<evidence type="ECO:0000259" key="5">
    <source>
        <dbReference type="PROSITE" id="PS01031"/>
    </source>
</evidence>
<evidence type="ECO:0000256" key="4">
    <source>
        <dbReference type="SAM" id="MobiDB-lite"/>
    </source>
</evidence>
<comment type="similarity">
    <text evidence="2 3">Belongs to the small heat shock protein (HSP20) family.</text>
</comment>
<dbReference type="SUPFAM" id="SSF49764">
    <property type="entry name" value="HSP20-like chaperones"/>
    <property type="match status" value="1"/>
</dbReference>
<dbReference type="Gene3D" id="2.60.40.790">
    <property type="match status" value="1"/>
</dbReference>
<evidence type="ECO:0000313" key="7">
    <source>
        <dbReference type="Proteomes" id="UP000095023"/>
    </source>
</evidence>
<dbReference type="InterPro" id="IPR031107">
    <property type="entry name" value="Small_HSP"/>
</dbReference>
<proteinExistence type="inferred from homology"/>
<evidence type="ECO:0000256" key="3">
    <source>
        <dbReference type="RuleBase" id="RU003616"/>
    </source>
</evidence>
<dbReference type="Pfam" id="PF00011">
    <property type="entry name" value="HSP20"/>
    <property type="match status" value="1"/>
</dbReference>
<reference evidence="7" key="1">
    <citation type="submission" date="2016-02" db="EMBL/GenBank/DDBJ databases">
        <title>Comparative genomics of biotechnologically important yeasts.</title>
        <authorList>
            <consortium name="DOE Joint Genome Institute"/>
            <person name="Riley R."/>
            <person name="Haridas S."/>
            <person name="Wolfe K.H."/>
            <person name="Lopes M.R."/>
            <person name="Hittinger C.T."/>
            <person name="Goker M."/>
            <person name="Salamov A."/>
            <person name="Wisecaver J."/>
            <person name="Long T.M."/>
            <person name="Aerts A.L."/>
            <person name="Barry K."/>
            <person name="Choi C."/>
            <person name="Clum A."/>
            <person name="Coughlan A.Y."/>
            <person name="Deshpande S."/>
            <person name="Douglass A.P."/>
            <person name="Hanson S.J."/>
            <person name="Klenk H.-P."/>
            <person name="Labutti K."/>
            <person name="Lapidus A."/>
            <person name="Lindquist E."/>
            <person name="Lipzen A."/>
            <person name="Meier-Kolthoff J.P."/>
            <person name="Ohm R.A."/>
            <person name="Otillar R.P."/>
            <person name="Pangilinan J."/>
            <person name="Peng Y."/>
            <person name="Rokas A."/>
            <person name="Rosa C.A."/>
            <person name="Scheuner C."/>
            <person name="Sibirny A.A."/>
            <person name="Slot J.C."/>
            <person name="Stielow J.B."/>
            <person name="Sun H."/>
            <person name="Kurtzman C.P."/>
            <person name="Blackwell M."/>
            <person name="Jeffries T.W."/>
            <person name="Grigoriev I.V."/>
        </authorList>
    </citation>
    <scope>NUCLEOTIDE SEQUENCE [LARGE SCALE GENOMIC DNA]</scope>
    <source>
        <strain evidence="7">NRRL Y-17796</strain>
    </source>
</reference>
<feature type="compositionally biased region" description="Polar residues" evidence="4">
    <location>
        <begin position="157"/>
        <end position="174"/>
    </location>
</feature>
<dbReference type="Proteomes" id="UP000095023">
    <property type="component" value="Unassembled WGS sequence"/>
</dbReference>
<sequence length="200" mass="21906">MIVTTPFFGFPLDNTDSSDCSYGTCSIAGIKRYTNEKPINDAESPVIAPLDVYETEDNFTVVLDFPGVNPDSIKAEFDASDNSITVTGSGPSAPDSVQYRVRERETGDRKRVVKFPRHVRLVSEKISAQYSYGVLELTIPKEGPQTRRIPIAVNGSPTVVESNESQQQSNTETGATRDRSPTIENAPESGDAEWLDVSKN</sequence>
<organism evidence="6 7">
    <name type="scientific">Tortispora caseinolytica NRRL Y-17796</name>
    <dbReference type="NCBI Taxonomy" id="767744"/>
    <lineage>
        <taxon>Eukaryota</taxon>
        <taxon>Fungi</taxon>
        <taxon>Dikarya</taxon>
        <taxon>Ascomycota</taxon>
        <taxon>Saccharomycotina</taxon>
        <taxon>Trigonopsidomycetes</taxon>
        <taxon>Trigonopsidales</taxon>
        <taxon>Trigonopsidaceae</taxon>
        <taxon>Tortispora</taxon>
    </lineage>
</organism>
<evidence type="ECO:0000256" key="2">
    <source>
        <dbReference type="PROSITE-ProRule" id="PRU00285"/>
    </source>
</evidence>
<evidence type="ECO:0000256" key="1">
    <source>
        <dbReference type="ARBA" id="ARBA00023016"/>
    </source>
</evidence>
<feature type="region of interest" description="Disordered" evidence="4">
    <location>
        <begin position="157"/>
        <end position="200"/>
    </location>
</feature>
<dbReference type="InterPro" id="IPR002068">
    <property type="entry name" value="A-crystallin/Hsp20_dom"/>
</dbReference>
<keyword evidence="1" id="KW-0346">Stress response</keyword>
<keyword evidence="7" id="KW-1185">Reference proteome</keyword>
<dbReference type="PANTHER" id="PTHR11527">
    <property type="entry name" value="HEAT-SHOCK PROTEIN 20 FAMILY MEMBER"/>
    <property type="match status" value="1"/>
</dbReference>
<dbReference type="InterPro" id="IPR008978">
    <property type="entry name" value="HSP20-like_chaperone"/>
</dbReference>
<accession>A0A1E4TH60</accession>
<feature type="domain" description="SHSP" evidence="5">
    <location>
        <begin position="41"/>
        <end position="154"/>
    </location>
</feature>
<name>A0A1E4TH60_9ASCO</name>
<evidence type="ECO:0000313" key="6">
    <source>
        <dbReference type="EMBL" id="ODV91073.1"/>
    </source>
</evidence>
<dbReference type="PROSITE" id="PS01031">
    <property type="entry name" value="SHSP"/>
    <property type="match status" value="1"/>
</dbReference>
<protein>
    <recommendedName>
        <fullName evidence="5">SHSP domain-containing protein</fullName>
    </recommendedName>
</protein>
<dbReference type="EMBL" id="KV453842">
    <property type="protein sequence ID" value="ODV91073.1"/>
    <property type="molecule type" value="Genomic_DNA"/>
</dbReference>
<dbReference type="OrthoDB" id="5511210at2759"/>
<gene>
    <name evidence="6" type="ORF">CANCADRAFT_116281</name>
</gene>